<feature type="non-terminal residue" evidence="8">
    <location>
        <position position="227"/>
    </location>
</feature>
<dbReference type="SUPFAM" id="SSF161219">
    <property type="entry name" value="CHY zinc finger-like"/>
    <property type="match status" value="1"/>
</dbReference>
<dbReference type="RefSeq" id="XP_064771074.1">
    <property type="nucleotide sequence ID" value="XM_064910204.1"/>
</dbReference>
<dbReference type="InterPro" id="IPR039512">
    <property type="entry name" value="RCHY1_zinc-ribbon"/>
</dbReference>
<feature type="domain" description="RING-type" evidence="5">
    <location>
        <begin position="132"/>
        <end position="173"/>
    </location>
</feature>
<dbReference type="SUPFAM" id="SSF57850">
    <property type="entry name" value="RING/U-box"/>
    <property type="match status" value="1"/>
</dbReference>
<reference evidence="8 9" key="1">
    <citation type="submission" date="2024-03" db="EMBL/GenBank/DDBJ databases">
        <title>Genome-scale model development and genomic sequencing of the oleaginous clade Lipomyces.</title>
        <authorList>
            <consortium name="Lawrence Berkeley National Laboratory"/>
            <person name="Czajka J.J."/>
            <person name="Han Y."/>
            <person name="Kim J."/>
            <person name="Mondo S.J."/>
            <person name="Hofstad B.A."/>
            <person name="Robles A."/>
            <person name="Haridas S."/>
            <person name="Riley R."/>
            <person name="LaButti K."/>
            <person name="Pangilinan J."/>
            <person name="Andreopoulos W."/>
            <person name="Lipzen A."/>
            <person name="Yan J."/>
            <person name="Wang M."/>
            <person name="Ng V."/>
            <person name="Grigoriev I.V."/>
            <person name="Spatafora J.W."/>
            <person name="Magnuson J.K."/>
            <person name="Baker S.E."/>
            <person name="Pomraning K.R."/>
        </authorList>
    </citation>
    <scope>NUCLEOTIDE SEQUENCE [LARGE SCALE GENOMIC DNA]</scope>
    <source>
        <strain evidence="8 9">Phaff 52-87</strain>
    </source>
</reference>
<dbReference type="PROSITE" id="PS51266">
    <property type="entry name" value="ZF_CHY"/>
    <property type="match status" value="1"/>
</dbReference>
<dbReference type="Pfam" id="PF05495">
    <property type="entry name" value="zf-CHY"/>
    <property type="match status" value="1"/>
</dbReference>
<evidence type="ECO:0000259" key="5">
    <source>
        <dbReference type="PROSITE" id="PS50089"/>
    </source>
</evidence>
<evidence type="ECO:0000259" key="7">
    <source>
        <dbReference type="PROSITE" id="PS51270"/>
    </source>
</evidence>
<accession>A0ABR1FDW9</accession>
<evidence type="ECO:0000256" key="3">
    <source>
        <dbReference type="ARBA" id="ARBA00022833"/>
    </source>
</evidence>
<dbReference type="InterPro" id="IPR013083">
    <property type="entry name" value="Znf_RING/FYVE/PHD"/>
</dbReference>
<dbReference type="PROSITE" id="PS51270">
    <property type="entry name" value="ZF_CTCHY"/>
    <property type="match status" value="1"/>
</dbReference>
<evidence type="ECO:0000256" key="1">
    <source>
        <dbReference type="ARBA" id="ARBA00022723"/>
    </source>
</evidence>
<dbReference type="SMART" id="SM00184">
    <property type="entry name" value="RING"/>
    <property type="match status" value="1"/>
</dbReference>
<keyword evidence="1" id="KW-0479">Metal-binding</keyword>
<dbReference type="Gene3D" id="2.20.28.10">
    <property type="match status" value="1"/>
</dbReference>
<evidence type="ECO:0000259" key="6">
    <source>
        <dbReference type="PROSITE" id="PS51266"/>
    </source>
</evidence>
<feature type="domain" description="CTCHY-type" evidence="7">
    <location>
        <begin position="65"/>
        <end position="131"/>
    </location>
</feature>
<dbReference type="Proteomes" id="UP001498771">
    <property type="component" value="Unassembled WGS sequence"/>
</dbReference>
<evidence type="ECO:0000256" key="2">
    <source>
        <dbReference type="ARBA" id="ARBA00022771"/>
    </source>
</evidence>
<evidence type="ECO:0000313" key="8">
    <source>
        <dbReference type="EMBL" id="KAK7208041.1"/>
    </source>
</evidence>
<comment type="caution">
    <text evidence="8">The sequence shown here is derived from an EMBL/GenBank/DDBJ whole genome shotgun (WGS) entry which is preliminary data.</text>
</comment>
<dbReference type="InterPro" id="IPR017921">
    <property type="entry name" value="Znf_CTCHY"/>
</dbReference>
<dbReference type="InterPro" id="IPR037274">
    <property type="entry name" value="Znf_CHY_sf"/>
</dbReference>
<organism evidence="8 9">
    <name type="scientific">Myxozyma melibiosi</name>
    <dbReference type="NCBI Taxonomy" id="54550"/>
    <lineage>
        <taxon>Eukaryota</taxon>
        <taxon>Fungi</taxon>
        <taxon>Dikarya</taxon>
        <taxon>Ascomycota</taxon>
        <taxon>Saccharomycotina</taxon>
        <taxon>Lipomycetes</taxon>
        <taxon>Lipomycetales</taxon>
        <taxon>Lipomycetaceae</taxon>
        <taxon>Myxozyma</taxon>
    </lineage>
</organism>
<dbReference type="Pfam" id="PF14599">
    <property type="entry name" value="zinc_ribbon_6"/>
    <property type="match status" value="1"/>
</dbReference>
<dbReference type="PANTHER" id="PTHR21319:SF0">
    <property type="entry name" value="AND RING FINGER DOMAIN PROTEIN, PUTATIVE (AFU_ORTHOLOGUE AFUA_1G08900)-RELATED"/>
    <property type="match status" value="1"/>
</dbReference>
<dbReference type="Pfam" id="PF13639">
    <property type="entry name" value="zf-RING_2"/>
    <property type="match status" value="1"/>
</dbReference>
<feature type="domain" description="CHY-type" evidence="6">
    <location>
        <begin position="1"/>
        <end position="63"/>
    </location>
</feature>
<feature type="non-terminal residue" evidence="8">
    <location>
        <position position="1"/>
    </location>
</feature>
<protein>
    <recommendedName>
        <fullName evidence="10">Zf-CHY-domain-containing protein</fullName>
    </recommendedName>
</protein>
<proteinExistence type="predicted"/>
<keyword evidence="3" id="KW-0862">Zinc</keyword>
<dbReference type="InterPro" id="IPR037275">
    <property type="entry name" value="Znf_CTCHY_sf"/>
</dbReference>
<dbReference type="InterPro" id="IPR008913">
    <property type="entry name" value="Znf_CHY"/>
</dbReference>
<dbReference type="InterPro" id="IPR001841">
    <property type="entry name" value="Znf_RING"/>
</dbReference>
<dbReference type="SUPFAM" id="SSF161245">
    <property type="entry name" value="Zinc hairpin stack"/>
    <property type="match status" value="1"/>
</dbReference>
<dbReference type="GeneID" id="90035716"/>
<sequence>GCQHYQRGVKLQCSQCEQWHSCRFCHDEVEDSHQLVRYETRNMLCMRCLLPQPAAQDCRGCGTRVARYYCDICKLWDDDPEKSIYHCADCGICRIGEGLGKDFFHCKTCNVCMSIQLENAHRCIEHSTECNCPICGEYMFTSTMTVVFMSCGHSIHQQCYYQHTKNSYKCPTCARSIINMESQFRLLDREIERQALPEPYNLWRSVVYCNDCSAKSEVPFHFLGLKC</sequence>
<evidence type="ECO:0000313" key="9">
    <source>
        <dbReference type="Proteomes" id="UP001498771"/>
    </source>
</evidence>
<dbReference type="EMBL" id="JBBJBU010000001">
    <property type="protein sequence ID" value="KAK7208041.1"/>
    <property type="molecule type" value="Genomic_DNA"/>
</dbReference>
<name>A0ABR1FDW9_9ASCO</name>
<gene>
    <name evidence="8" type="ORF">BZA70DRAFT_224298</name>
</gene>
<evidence type="ECO:0008006" key="10">
    <source>
        <dbReference type="Google" id="ProtNLM"/>
    </source>
</evidence>
<dbReference type="PROSITE" id="PS50089">
    <property type="entry name" value="ZF_RING_2"/>
    <property type="match status" value="1"/>
</dbReference>
<evidence type="ECO:0000256" key="4">
    <source>
        <dbReference type="PROSITE-ProRule" id="PRU00601"/>
    </source>
</evidence>
<dbReference type="Gene3D" id="3.30.40.10">
    <property type="entry name" value="Zinc/RING finger domain, C3HC4 (zinc finger)"/>
    <property type="match status" value="1"/>
</dbReference>
<dbReference type="PANTHER" id="PTHR21319">
    <property type="entry name" value="RING FINGER AND CHY ZINC FINGER DOMAIN-CONTAINING PROTEIN 1"/>
    <property type="match status" value="1"/>
</dbReference>
<keyword evidence="9" id="KW-1185">Reference proteome</keyword>
<keyword evidence="2 4" id="KW-0863">Zinc-finger</keyword>